<organism evidence="8 9">
    <name type="scientific">Oceanidesulfovibrio marinus</name>
    <dbReference type="NCBI Taxonomy" id="370038"/>
    <lineage>
        <taxon>Bacteria</taxon>
        <taxon>Pseudomonadati</taxon>
        <taxon>Thermodesulfobacteriota</taxon>
        <taxon>Desulfovibrionia</taxon>
        <taxon>Desulfovibrionales</taxon>
        <taxon>Desulfovibrionaceae</taxon>
        <taxon>Oceanidesulfovibrio</taxon>
    </lineage>
</organism>
<dbReference type="OrthoDB" id="9807055at2"/>
<gene>
    <name evidence="8" type="primary">spr</name>
    <name evidence="8" type="synonym">yeiV</name>
    <name evidence="8" type="ORF">DQK91_11820</name>
    <name evidence="7" type="ORF">E8L03_02410</name>
</gene>
<dbReference type="SUPFAM" id="SSF54001">
    <property type="entry name" value="Cysteine proteinases"/>
    <property type="match status" value="1"/>
</dbReference>
<evidence type="ECO:0000259" key="6">
    <source>
        <dbReference type="PROSITE" id="PS51935"/>
    </source>
</evidence>
<dbReference type="PROSITE" id="PS51257">
    <property type="entry name" value="PROKAR_LIPOPROTEIN"/>
    <property type="match status" value="1"/>
</dbReference>
<dbReference type="GO" id="GO:0006508">
    <property type="term" value="P:proteolysis"/>
    <property type="evidence" value="ECO:0007669"/>
    <property type="project" value="UniProtKB-KW"/>
</dbReference>
<keyword evidence="10" id="KW-1185">Reference proteome</keyword>
<dbReference type="RefSeq" id="WP_144305571.1">
    <property type="nucleotide sequence ID" value="NZ_CP039543.1"/>
</dbReference>
<evidence type="ECO:0000313" key="7">
    <source>
        <dbReference type="EMBL" id="QJT07849.1"/>
    </source>
</evidence>
<dbReference type="Gene3D" id="3.90.1720.10">
    <property type="entry name" value="endopeptidase domain like (from Nostoc punctiforme)"/>
    <property type="match status" value="1"/>
</dbReference>
<evidence type="ECO:0000256" key="1">
    <source>
        <dbReference type="ARBA" id="ARBA00007074"/>
    </source>
</evidence>
<feature type="domain" description="NlpC/P60" evidence="6">
    <location>
        <begin position="62"/>
        <end position="184"/>
    </location>
</feature>
<evidence type="ECO:0000256" key="4">
    <source>
        <dbReference type="ARBA" id="ARBA00022807"/>
    </source>
</evidence>
<dbReference type="Proteomes" id="UP000434052">
    <property type="component" value="Unassembled WGS sequence"/>
</dbReference>
<protein>
    <submittedName>
        <fullName evidence="8">Bifunctional murein DD-endopeptidase/murein LD-carboxypeptidase</fullName>
    </submittedName>
</protein>
<evidence type="ECO:0000256" key="2">
    <source>
        <dbReference type="ARBA" id="ARBA00022670"/>
    </source>
</evidence>
<dbReference type="PANTHER" id="PTHR47053:SF1">
    <property type="entry name" value="MUREIN DD-ENDOPEPTIDASE MEPH-RELATED"/>
    <property type="match status" value="1"/>
</dbReference>
<dbReference type="InterPro" id="IPR000064">
    <property type="entry name" value="NLP_P60_dom"/>
</dbReference>
<comment type="similarity">
    <text evidence="1">Belongs to the peptidase C40 family.</text>
</comment>
<dbReference type="GO" id="GO:0008234">
    <property type="term" value="F:cysteine-type peptidase activity"/>
    <property type="evidence" value="ECO:0007669"/>
    <property type="project" value="UniProtKB-KW"/>
</dbReference>
<keyword evidence="4" id="KW-0788">Thiol protease</keyword>
<dbReference type="Pfam" id="PF00877">
    <property type="entry name" value="NLPC_P60"/>
    <property type="match status" value="1"/>
</dbReference>
<keyword evidence="5" id="KW-0732">Signal</keyword>
<keyword evidence="8" id="KW-0121">Carboxypeptidase</keyword>
<dbReference type="PROSITE" id="PS51935">
    <property type="entry name" value="NLPC_P60"/>
    <property type="match status" value="1"/>
</dbReference>
<evidence type="ECO:0000313" key="10">
    <source>
        <dbReference type="Proteomes" id="UP000503251"/>
    </source>
</evidence>
<dbReference type="Proteomes" id="UP000503251">
    <property type="component" value="Chromosome"/>
</dbReference>
<reference evidence="7 10" key="2">
    <citation type="submission" date="2019-04" db="EMBL/GenBank/DDBJ databases">
        <title>Isolation and culture of sulfate reducing bacteria from the cold seep of the South China Sea.</title>
        <authorList>
            <person name="Sun C."/>
            <person name="Liu R."/>
        </authorList>
    </citation>
    <scope>NUCLEOTIDE SEQUENCE [LARGE SCALE GENOMIC DNA]</scope>
    <source>
        <strain evidence="7 10">CS1</strain>
    </source>
</reference>
<dbReference type="AlphaFoldDB" id="A0A6P1ZJH6"/>
<dbReference type="EMBL" id="QMIF01000007">
    <property type="protein sequence ID" value="TVM33349.1"/>
    <property type="molecule type" value="Genomic_DNA"/>
</dbReference>
<reference evidence="8 9" key="1">
    <citation type="submission" date="2018-06" db="EMBL/GenBank/DDBJ databases">
        <title>Complete genome of Desulfovibrio marinus P48SEP.</title>
        <authorList>
            <person name="Crispim J.S."/>
            <person name="Vidigal P.M.P."/>
            <person name="Silva L.C.F."/>
            <person name="Araujo L.C."/>
            <person name="Laguardia C.N."/>
            <person name="Dias R.S."/>
            <person name="Sousa M.P."/>
            <person name="Paula S.O."/>
            <person name="Silva C."/>
        </authorList>
    </citation>
    <scope>NUCLEOTIDE SEQUENCE [LARGE SCALE GENOMIC DNA]</scope>
    <source>
        <strain evidence="8 9">P48SEP</strain>
    </source>
</reference>
<dbReference type="EMBL" id="CP039543">
    <property type="protein sequence ID" value="QJT07849.1"/>
    <property type="molecule type" value="Genomic_DNA"/>
</dbReference>
<proteinExistence type="inferred from homology"/>
<name>A0A6P1ZJH6_9BACT</name>
<dbReference type="GO" id="GO:0004180">
    <property type="term" value="F:carboxypeptidase activity"/>
    <property type="evidence" value="ECO:0007669"/>
    <property type="project" value="UniProtKB-KW"/>
</dbReference>
<evidence type="ECO:0000313" key="8">
    <source>
        <dbReference type="EMBL" id="TVM33349.1"/>
    </source>
</evidence>
<evidence type="ECO:0000313" key="9">
    <source>
        <dbReference type="Proteomes" id="UP000434052"/>
    </source>
</evidence>
<evidence type="ECO:0000256" key="5">
    <source>
        <dbReference type="SAM" id="SignalP"/>
    </source>
</evidence>
<keyword evidence="3" id="KW-0378">Hydrolase</keyword>
<feature type="signal peptide" evidence="5">
    <location>
        <begin position="1"/>
        <end position="29"/>
    </location>
</feature>
<dbReference type="PANTHER" id="PTHR47053">
    <property type="entry name" value="MUREIN DD-ENDOPEPTIDASE MEPH-RELATED"/>
    <property type="match status" value="1"/>
</dbReference>
<evidence type="ECO:0000256" key="3">
    <source>
        <dbReference type="ARBA" id="ARBA00022801"/>
    </source>
</evidence>
<dbReference type="InterPro" id="IPR051202">
    <property type="entry name" value="Peptidase_C40"/>
</dbReference>
<feature type="chain" id="PRO_5030159409" evidence="5">
    <location>
        <begin position="30"/>
        <end position="203"/>
    </location>
</feature>
<keyword evidence="2" id="KW-0645">Protease</keyword>
<dbReference type="InterPro" id="IPR038765">
    <property type="entry name" value="Papain-like_cys_pep_sf"/>
</dbReference>
<sequence length="203" mass="22616">MRRRSTTSRPMPLRLFVLAAALLLVSACAARQPDVTARACRPSGPAVASNCTESQDKKLAASVVETRILDVAKPYIGTRYRYGGTTPKGFDCSGFTRFMFGQFGVELPHGSRSQVVLGKPVKREELRPGDLVFFDIRRRGRVSHVGIYLGDSRMIHASTHLGVVVDSLNDPYYARHYYTARRFPQLTEEVLALLEQQAANEQN</sequence>
<accession>A0A6P1ZJH6</accession>